<feature type="transmembrane region" description="Helical" evidence="5">
    <location>
        <begin position="46"/>
        <end position="65"/>
    </location>
</feature>
<comment type="subcellular location">
    <subcellularLocation>
        <location evidence="1">Membrane</location>
        <topology evidence="1">Multi-pass membrane protein</topology>
    </subcellularLocation>
</comment>
<dbReference type="RefSeq" id="WP_171976236.1">
    <property type="nucleotide sequence ID" value="NZ_CAWOXK010000001.1"/>
</dbReference>
<dbReference type="Gene3D" id="3.40.30.10">
    <property type="entry name" value="Glutaredoxin"/>
    <property type="match status" value="1"/>
</dbReference>
<accession>A0A856MBK0</accession>
<dbReference type="Pfam" id="PF07291">
    <property type="entry name" value="MauE"/>
    <property type="match status" value="1"/>
</dbReference>
<name>A0A856MBK0_9CYAN</name>
<evidence type="ECO:0000313" key="7">
    <source>
        <dbReference type="EMBL" id="QDL08635.1"/>
    </source>
</evidence>
<dbReference type="InterPro" id="IPR009908">
    <property type="entry name" value="Methylamine_util_MauE"/>
</dbReference>
<feature type="transmembrane region" description="Helical" evidence="5">
    <location>
        <begin position="6"/>
        <end position="26"/>
    </location>
</feature>
<dbReference type="GO" id="GO:0030416">
    <property type="term" value="P:methylamine metabolic process"/>
    <property type="evidence" value="ECO:0007669"/>
    <property type="project" value="InterPro"/>
</dbReference>
<dbReference type="AlphaFoldDB" id="A0A856MBK0"/>
<evidence type="ECO:0000256" key="1">
    <source>
        <dbReference type="ARBA" id="ARBA00004141"/>
    </source>
</evidence>
<evidence type="ECO:0000256" key="2">
    <source>
        <dbReference type="ARBA" id="ARBA00022692"/>
    </source>
</evidence>
<reference evidence="7 8" key="1">
    <citation type="submission" date="2018-06" db="EMBL/GenBank/DDBJ databases">
        <title>Comparative genomics of Brasilonema spp. strains.</title>
        <authorList>
            <person name="Alvarenga D.O."/>
            <person name="Fiore M.F."/>
            <person name="Varani A.M."/>
        </authorList>
    </citation>
    <scope>NUCLEOTIDE SEQUENCE [LARGE SCALE GENOMIC DNA]</scope>
    <source>
        <strain evidence="7 8">CENA114</strain>
    </source>
</reference>
<feature type="transmembrane region" description="Helical" evidence="5">
    <location>
        <begin position="142"/>
        <end position="163"/>
    </location>
</feature>
<evidence type="ECO:0000259" key="6">
    <source>
        <dbReference type="Pfam" id="PF07291"/>
    </source>
</evidence>
<keyword evidence="8" id="KW-1185">Reference proteome</keyword>
<feature type="transmembrane region" description="Helical" evidence="5">
    <location>
        <begin position="112"/>
        <end position="130"/>
    </location>
</feature>
<feature type="domain" description="Methylamine utilisation protein MauE" evidence="6">
    <location>
        <begin position="3"/>
        <end position="129"/>
    </location>
</feature>
<feature type="transmembrane region" description="Helical" evidence="5">
    <location>
        <begin position="71"/>
        <end position="91"/>
    </location>
</feature>
<keyword evidence="3 5" id="KW-1133">Transmembrane helix</keyword>
<proteinExistence type="predicted"/>
<evidence type="ECO:0000256" key="4">
    <source>
        <dbReference type="ARBA" id="ARBA00023136"/>
    </source>
</evidence>
<organism evidence="7 8">
    <name type="scientific">Brasilonema sennae CENA114</name>
    <dbReference type="NCBI Taxonomy" id="415709"/>
    <lineage>
        <taxon>Bacteria</taxon>
        <taxon>Bacillati</taxon>
        <taxon>Cyanobacteriota</taxon>
        <taxon>Cyanophyceae</taxon>
        <taxon>Nostocales</taxon>
        <taxon>Scytonemataceae</taxon>
        <taxon>Brasilonema</taxon>
        <taxon>Bromeliae group (in: Brasilonema)</taxon>
    </lineage>
</organism>
<keyword evidence="4 5" id="KW-0472">Membrane</keyword>
<sequence>MYSISLISTLVVGSVFLVTGIVKALAPQTFIIHITKLQLFSQKVNLAVAIAFTILECVLGIALILQLFPQWLFPGTIVLLLVLSCLTYWSTSTKRTNNCGCYNGLINISPNQSLLLNIIYTALIGLAWFYPVVDILTVSQQVSALLISLAISCLGTGVSYLYLWKKEKPLLDLSLLKVDRLWQPKWIEEYADSLTTGDKLVVFLMPGCQMCKSWIKVLKIVHKRPDLPDVVAGVARTPEEVQEFVQLYNINFPVVAMNPFVMSRFAEAFPTGVLLENGIIREKWLGVMPLAFVQRIKPNLSVAEVAKS</sequence>
<dbReference type="Proteomes" id="UP000503129">
    <property type="component" value="Chromosome"/>
</dbReference>
<gene>
    <name evidence="7" type="ORF">DP114_12700</name>
</gene>
<evidence type="ECO:0000256" key="5">
    <source>
        <dbReference type="SAM" id="Phobius"/>
    </source>
</evidence>
<keyword evidence="2 5" id="KW-0812">Transmembrane</keyword>
<dbReference type="InterPro" id="IPR036249">
    <property type="entry name" value="Thioredoxin-like_sf"/>
</dbReference>
<dbReference type="GO" id="GO:0016020">
    <property type="term" value="C:membrane"/>
    <property type="evidence" value="ECO:0007669"/>
    <property type="project" value="UniProtKB-SubCell"/>
</dbReference>
<dbReference type="KEGG" id="bsen:DP114_12700"/>
<evidence type="ECO:0000256" key="3">
    <source>
        <dbReference type="ARBA" id="ARBA00022989"/>
    </source>
</evidence>
<evidence type="ECO:0000313" key="8">
    <source>
        <dbReference type="Proteomes" id="UP000503129"/>
    </source>
</evidence>
<protein>
    <recommendedName>
        <fullName evidence="6">Methylamine utilisation protein MauE domain-containing protein</fullName>
    </recommendedName>
</protein>
<dbReference type="EMBL" id="CP030118">
    <property type="protein sequence ID" value="QDL08635.1"/>
    <property type="molecule type" value="Genomic_DNA"/>
</dbReference>
<dbReference type="SUPFAM" id="SSF52833">
    <property type="entry name" value="Thioredoxin-like"/>
    <property type="match status" value="1"/>
</dbReference>